<sequence>MLWCRAVGAPSAFSVEVNGVVKWCGAGQWYDNQSNPLSNSTVLLCRRNVATVSMPYPSVTFVGAKKSNSVISVNVLHQSHRRSGNWHSAFDFFIPLPILTFIL</sequence>
<organism evidence="1 2">
    <name type="scientific">Vigna unguiculata</name>
    <name type="common">Cowpea</name>
    <dbReference type="NCBI Taxonomy" id="3917"/>
    <lineage>
        <taxon>Eukaryota</taxon>
        <taxon>Viridiplantae</taxon>
        <taxon>Streptophyta</taxon>
        <taxon>Embryophyta</taxon>
        <taxon>Tracheophyta</taxon>
        <taxon>Spermatophyta</taxon>
        <taxon>Magnoliopsida</taxon>
        <taxon>eudicotyledons</taxon>
        <taxon>Gunneridae</taxon>
        <taxon>Pentapetalae</taxon>
        <taxon>rosids</taxon>
        <taxon>fabids</taxon>
        <taxon>Fabales</taxon>
        <taxon>Fabaceae</taxon>
        <taxon>Papilionoideae</taxon>
        <taxon>50 kb inversion clade</taxon>
        <taxon>NPAAA clade</taxon>
        <taxon>indigoferoid/millettioid clade</taxon>
        <taxon>Phaseoleae</taxon>
        <taxon>Vigna</taxon>
    </lineage>
</organism>
<dbReference type="EMBL" id="CP039349">
    <property type="protein sequence ID" value="QCD94111.1"/>
    <property type="molecule type" value="Genomic_DNA"/>
</dbReference>
<accession>A0A4D6M0P2</accession>
<evidence type="ECO:0000313" key="1">
    <source>
        <dbReference type="EMBL" id="QCD94111.1"/>
    </source>
</evidence>
<evidence type="ECO:0000313" key="2">
    <source>
        <dbReference type="Proteomes" id="UP000501690"/>
    </source>
</evidence>
<name>A0A4D6M0P2_VIGUN</name>
<proteinExistence type="predicted"/>
<keyword evidence="2" id="KW-1185">Reference proteome</keyword>
<dbReference type="Proteomes" id="UP000501690">
    <property type="component" value="Linkage Group LG5"/>
</dbReference>
<protein>
    <submittedName>
        <fullName evidence="1">Uncharacterized protein</fullName>
    </submittedName>
</protein>
<dbReference type="AlphaFoldDB" id="A0A4D6M0P2"/>
<gene>
    <name evidence="1" type="ORF">DEO72_LG5g2190</name>
</gene>
<reference evidence="1 2" key="1">
    <citation type="submission" date="2019-04" db="EMBL/GenBank/DDBJ databases">
        <title>An improved genome assembly and genetic linkage map for asparagus bean, Vigna unguiculata ssp. sesquipedialis.</title>
        <authorList>
            <person name="Xia Q."/>
            <person name="Zhang R."/>
            <person name="Dong Y."/>
        </authorList>
    </citation>
    <scope>NUCLEOTIDE SEQUENCE [LARGE SCALE GENOMIC DNA]</scope>
    <source>
        <tissue evidence="1">Leaf</tissue>
    </source>
</reference>